<evidence type="ECO:0000313" key="15">
    <source>
        <dbReference type="EMBL" id="KAH9827913.1"/>
    </source>
</evidence>
<evidence type="ECO:0000256" key="7">
    <source>
        <dbReference type="ARBA" id="ARBA00022670"/>
    </source>
</evidence>
<dbReference type="GO" id="GO:0005886">
    <property type="term" value="C:plasma membrane"/>
    <property type="evidence" value="ECO:0007669"/>
    <property type="project" value="UniProtKB-SubCell"/>
</dbReference>
<evidence type="ECO:0000256" key="12">
    <source>
        <dbReference type="ARBA" id="ARBA00023288"/>
    </source>
</evidence>
<sequence>MFAVLLFAATVIAGLPPTPEDVTTLQSAFHPGISISYKEPGICETTPGVKSYSGYVHLPPDALNETHEHNDYPINTFFWFFESRKDPANAPLAIWLNGGPGGSSLMGALSENGPCFVGNDSNSTYLNPWSWNNEVNLLYIDQPNQVGFSYDVLTNTTAALSREPFASWNRTVADFSGGVPESNLTFLTGTTGSLDKRATANTTDHAAVALWHFAQTWFEEFPHYKPADEQISLFTESYGGHYGPAFMRFFMQQNERIANGSISGPGTHYLHLNTLGIINGCIDFEDQSWAYATFPTNNTYGIKAFNDTEYHRAMYELGRPDGIIDRARECKRMAQELDAGNWADVDEVNKYCSDVEGDADDMTWGVFINARRHAWFDITQPADDPFPPAYLTRYLNEAWVQRALGVPVNFTEVGIPVAEAFGGTGDMAKGHLIEDLAYILDHGVKVAMMYGDRDYACNWAGGERTSLKIPWSRQTQFASAGYTPLVLSSFHSGGLTRQYSNLSFTRVYQAGHLVPAYQPEAAYAIFMRALRSTDVATGTVDLRGAREAETYATVGKDDAWWMPSEVLMQREHECYVPKLDQCSEEEKGWVFDGSAVVRDWIVVGREERGEEMEVTGQVPLGEL</sequence>
<dbReference type="InterPro" id="IPR001563">
    <property type="entry name" value="Peptidase_S10"/>
</dbReference>
<dbReference type="GO" id="GO:0098552">
    <property type="term" value="C:side of membrane"/>
    <property type="evidence" value="ECO:0007669"/>
    <property type="project" value="UniProtKB-KW"/>
</dbReference>
<evidence type="ECO:0000256" key="6">
    <source>
        <dbReference type="ARBA" id="ARBA00022645"/>
    </source>
</evidence>
<keyword evidence="5" id="KW-0472">Membrane</keyword>
<dbReference type="GO" id="GO:0006508">
    <property type="term" value="P:proteolysis"/>
    <property type="evidence" value="ECO:0007669"/>
    <property type="project" value="UniProtKB-KW"/>
</dbReference>
<keyword evidence="12" id="KW-0449">Lipoprotein</keyword>
<dbReference type="AlphaFoldDB" id="A0A9W7SSN3"/>
<evidence type="ECO:0000256" key="5">
    <source>
        <dbReference type="ARBA" id="ARBA00022622"/>
    </source>
</evidence>
<dbReference type="PANTHER" id="PTHR11802">
    <property type="entry name" value="SERINE PROTEASE FAMILY S10 SERINE CARBOXYPEPTIDASE"/>
    <property type="match status" value="1"/>
</dbReference>
<dbReference type="InterPro" id="IPR029058">
    <property type="entry name" value="AB_hydrolase_fold"/>
</dbReference>
<keyword evidence="8" id="KW-0732">Signal</keyword>
<comment type="function">
    <text evidence="13">Extracellular serine carboxypeptidase that contributes to pathogenicity.</text>
</comment>
<proteinExistence type="inferred from homology"/>
<dbReference type="GO" id="GO:0000324">
    <property type="term" value="C:fungal-type vacuole"/>
    <property type="evidence" value="ECO:0007669"/>
    <property type="project" value="TreeGrafter"/>
</dbReference>
<name>A0A9W7SSN3_9PEZI</name>
<dbReference type="Gene3D" id="3.40.50.1820">
    <property type="entry name" value="alpha/beta hydrolase"/>
    <property type="match status" value="1"/>
</dbReference>
<dbReference type="Proteomes" id="UP001138500">
    <property type="component" value="Unassembled WGS sequence"/>
</dbReference>
<keyword evidence="11" id="KW-0325">Glycoprotein</keyword>
<dbReference type="Pfam" id="PF00450">
    <property type="entry name" value="Peptidase_S10"/>
    <property type="match status" value="1"/>
</dbReference>
<evidence type="ECO:0000256" key="1">
    <source>
        <dbReference type="ARBA" id="ARBA00001003"/>
    </source>
</evidence>
<evidence type="ECO:0000256" key="3">
    <source>
        <dbReference type="ARBA" id="ARBA00009431"/>
    </source>
</evidence>
<dbReference type="EC" id="3.4.16.-" evidence="14"/>
<comment type="similarity">
    <text evidence="3 14">Belongs to the peptidase S10 family.</text>
</comment>
<evidence type="ECO:0000256" key="11">
    <source>
        <dbReference type="ARBA" id="ARBA00023180"/>
    </source>
</evidence>
<dbReference type="PRINTS" id="PR00724">
    <property type="entry name" value="CRBOXYPTASEC"/>
</dbReference>
<gene>
    <name evidence="15" type="ORF">Tdes44962_MAKER02667</name>
</gene>
<dbReference type="InterPro" id="IPR018202">
    <property type="entry name" value="Ser_caboxypep_ser_AS"/>
</dbReference>
<keyword evidence="9 14" id="KW-0378">Hydrolase</keyword>
<evidence type="ECO:0000256" key="9">
    <source>
        <dbReference type="ARBA" id="ARBA00022801"/>
    </source>
</evidence>
<evidence type="ECO:0000256" key="2">
    <source>
        <dbReference type="ARBA" id="ARBA00004609"/>
    </source>
</evidence>
<evidence type="ECO:0000256" key="10">
    <source>
        <dbReference type="ARBA" id="ARBA00023026"/>
    </source>
</evidence>
<dbReference type="EMBL" id="RIBY02001845">
    <property type="protein sequence ID" value="KAH9827913.1"/>
    <property type="molecule type" value="Genomic_DNA"/>
</dbReference>
<comment type="catalytic activity">
    <reaction evidence="1">
        <text>Preferential release of a C-terminal arginine or lysine residue.</text>
        <dbReference type="EC" id="3.4.16.6"/>
    </reaction>
</comment>
<evidence type="ECO:0000313" key="16">
    <source>
        <dbReference type="Proteomes" id="UP001138500"/>
    </source>
</evidence>
<evidence type="ECO:0000256" key="14">
    <source>
        <dbReference type="RuleBase" id="RU361156"/>
    </source>
</evidence>
<dbReference type="GO" id="GO:0004185">
    <property type="term" value="F:serine-type carboxypeptidase activity"/>
    <property type="evidence" value="ECO:0007669"/>
    <property type="project" value="UniProtKB-UniRule"/>
</dbReference>
<organism evidence="15 16">
    <name type="scientific">Teratosphaeria destructans</name>
    <dbReference type="NCBI Taxonomy" id="418781"/>
    <lineage>
        <taxon>Eukaryota</taxon>
        <taxon>Fungi</taxon>
        <taxon>Dikarya</taxon>
        <taxon>Ascomycota</taxon>
        <taxon>Pezizomycotina</taxon>
        <taxon>Dothideomycetes</taxon>
        <taxon>Dothideomycetidae</taxon>
        <taxon>Mycosphaerellales</taxon>
        <taxon>Teratosphaeriaceae</taxon>
        <taxon>Teratosphaeria</taxon>
    </lineage>
</organism>
<reference evidence="15 16" key="2">
    <citation type="journal article" date="2021" name="Curr. Genet.">
        <title>Genetic response to nitrogen starvation in the aggressive Eucalyptus foliar pathogen Teratosphaeria destructans.</title>
        <authorList>
            <person name="Havenga M."/>
            <person name="Wingfield B.D."/>
            <person name="Wingfield M.J."/>
            <person name="Dreyer L.L."/>
            <person name="Roets F."/>
            <person name="Aylward J."/>
        </authorList>
    </citation>
    <scope>NUCLEOTIDE SEQUENCE [LARGE SCALE GENOMIC DNA]</scope>
    <source>
        <strain evidence="15">CMW44962</strain>
    </source>
</reference>
<comment type="subcellular location">
    <subcellularLocation>
        <location evidence="2">Cell membrane</location>
        <topology evidence="2">Lipid-anchor</topology>
        <topology evidence="2">GPI-anchor</topology>
    </subcellularLocation>
</comment>
<accession>A0A9W7SSN3</accession>
<evidence type="ECO:0000256" key="13">
    <source>
        <dbReference type="ARBA" id="ARBA00037356"/>
    </source>
</evidence>
<reference evidence="15 16" key="1">
    <citation type="journal article" date="2018" name="IMA Fungus">
        <title>IMA Genome-F 10: Nine draft genome sequences of Claviceps purpurea s.lat., including C. arundinis, C. humidiphila, and C. cf. spartinae, pseudomolecules for the pitch canker pathogen Fusarium circinatum, draft genome of Davidsoniella eucalypti, Grosmannia galeiformis, Quambalaria eucalypti, and Teratosphaeria destructans.</title>
        <authorList>
            <person name="Wingfield B.D."/>
            <person name="Liu M."/>
            <person name="Nguyen H.D."/>
            <person name="Lane F.A."/>
            <person name="Morgan S.W."/>
            <person name="De Vos L."/>
            <person name="Wilken P.M."/>
            <person name="Duong T.A."/>
            <person name="Aylward J."/>
            <person name="Coetzee M.P."/>
            <person name="Dadej K."/>
            <person name="De Beer Z.W."/>
            <person name="Findlay W."/>
            <person name="Havenga M."/>
            <person name="Kolarik M."/>
            <person name="Menzies J.G."/>
            <person name="Naidoo K."/>
            <person name="Pochopski O."/>
            <person name="Shoukouhi P."/>
            <person name="Santana Q.C."/>
            <person name="Seifert K.A."/>
            <person name="Soal N."/>
            <person name="Steenkamp E.T."/>
            <person name="Tatham C.T."/>
            <person name="van der Nest M.A."/>
            <person name="Wingfield M.J."/>
        </authorList>
    </citation>
    <scope>NUCLEOTIDE SEQUENCE [LARGE SCALE GENOMIC DNA]</scope>
    <source>
        <strain evidence="15">CMW44962</strain>
    </source>
</reference>
<dbReference type="SUPFAM" id="SSF53474">
    <property type="entry name" value="alpha/beta-Hydrolases"/>
    <property type="match status" value="1"/>
</dbReference>
<keyword evidence="10" id="KW-0843">Virulence</keyword>
<comment type="caution">
    <text evidence="15">The sequence shown here is derived from an EMBL/GenBank/DDBJ whole genome shotgun (WGS) entry which is preliminary data.</text>
</comment>
<dbReference type="PROSITE" id="PS00560">
    <property type="entry name" value="CARBOXYPEPT_SER_HIS"/>
    <property type="match status" value="1"/>
</dbReference>
<keyword evidence="4" id="KW-1003">Cell membrane</keyword>
<keyword evidence="5" id="KW-0336">GPI-anchor</keyword>
<dbReference type="PROSITE" id="PS00131">
    <property type="entry name" value="CARBOXYPEPT_SER_SER"/>
    <property type="match status" value="1"/>
</dbReference>
<keyword evidence="16" id="KW-1185">Reference proteome</keyword>
<keyword evidence="6 14" id="KW-0121">Carboxypeptidase</keyword>
<dbReference type="PANTHER" id="PTHR11802:SF189">
    <property type="entry name" value="CARBOXYPEPTIDASE"/>
    <property type="match status" value="1"/>
</dbReference>
<evidence type="ECO:0000256" key="4">
    <source>
        <dbReference type="ARBA" id="ARBA00022475"/>
    </source>
</evidence>
<keyword evidence="7 14" id="KW-0645">Protease</keyword>
<protein>
    <recommendedName>
        <fullName evidence="14">Carboxypeptidase</fullName>
        <ecNumber evidence="14">3.4.16.-</ecNumber>
    </recommendedName>
</protein>
<dbReference type="OrthoDB" id="443318at2759"/>
<evidence type="ECO:0000256" key="8">
    <source>
        <dbReference type="ARBA" id="ARBA00022729"/>
    </source>
</evidence>
<dbReference type="InterPro" id="IPR033124">
    <property type="entry name" value="Ser_caboxypep_his_AS"/>
</dbReference>